<dbReference type="SUPFAM" id="SSF53850">
    <property type="entry name" value="Periplasmic binding protein-like II"/>
    <property type="match status" value="1"/>
</dbReference>
<dbReference type="PRINTS" id="PR00039">
    <property type="entry name" value="HTHLYSR"/>
</dbReference>
<dbReference type="InterPro" id="IPR036390">
    <property type="entry name" value="WH_DNA-bd_sf"/>
</dbReference>
<dbReference type="PANTHER" id="PTHR30346:SF0">
    <property type="entry name" value="HCA OPERON TRANSCRIPTIONAL ACTIVATOR HCAR"/>
    <property type="match status" value="1"/>
</dbReference>
<evidence type="ECO:0000256" key="4">
    <source>
        <dbReference type="ARBA" id="ARBA00023163"/>
    </source>
</evidence>
<evidence type="ECO:0000256" key="2">
    <source>
        <dbReference type="ARBA" id="ARBA00023015"/>
    </source>
</evidence>
<dbReference type="Pfam" id="PF00126">
    <property type="entry name" value="HTH_1"/>
    <property type="match status" value="1"/>
</dbReference>
<keyword evidence="2" id="KW-0805">Transcription regulation</keyword>
<name>A0A9W6RT63_9ACTN</name>
<organism evidence="6 7">
    <name type="scientific">Actinoallomurus iriomotensis</name>
    <dbReference type="NCBI Taxonomy" id="478107"/>
    <lineage>
        <taxon>Bacteria</taxon>
        <taxon>Bacillati</taxon>
        <taxon>Actinomycetota</taxon>
        <taxon>Actinomycetes</taxon>
        <taxon>Streptosporangiales</taxon>
        <taxon>Thermomonosporaceae</taxon>
        <taxon>Actinoallomurus</taxon>
    </lineage>
</organism>
<dbReference type="CDD" id="cd08414">
    <property type="entry name" value="PBP2_LTTR_aromatics_like"/>
    <property type="match status" value="1"/>
</dbReference>
<accession>A0A9W6RT63</accession>
<dbReference type="FunFam" id="1.10.10.10:FF:000001">
    <property type="entry name" value="LysR family transcriptional regulator"/>
    <property type="match status" value="1"/>
</dbReference>
<evidence type="ECO:0000313" key="7">
    <source>
        <dbReference type="Proteomes" id="UP001165135"/>
    </source>
</evidence>
<comment type="similarity">
    <text evidence="1">Belongs to the LysR transcriptional regulatory family.</text>
</comment>
<sequence>MELRSLRYFLAVAEERHVGRAAQRLHMTQPPLSRAIRQLENELGCVLFERTPRGVDLTPAGAVMLREARAVLDQAERLRRRVAVATGPATLVLGTLADAVEHLGTPLVRAFREAHPNVTIAIHEADLGDPSAGLRADLVDVALTRTPFETSGLALRTLRTEPIGAVLPADDPLAVRDSVTTAELAGRHAVRLPDDTDERWRDHWTLPGARPDPGTPPMRTIQECLQAVLWNGAVALAPLGQPVPASLVVVPVADRAPSELVVAWRRDRTDPLIRSFVGIAAALRP</sequence>
<evidence type="ECO:0000256" key="1">
    <source>
        <dbReference type="ARBA" id="ARBA00009437"/>
    </source>
</evidence>
<comment type="caution">
    <text evidence="6">The sequence shown here is derived from an EMBL/GenBank/DDBJ whole genome shotgun (WGS) entry which is preliminary data.</text>
</comment>
<dbReference type="PROSITE" id="PS50931">
    <property type="entry name" value="HTH_LYSR"/>
    <property type="match status" value="1"/>
</dbReference>
<dbReference type="AlphaFoldDB" id="A0A9W6RT63"/>
<proteinExistence type="inferred from homology"/>
<dbReference type="GO" id="GO:0003700">
    <property type="term" value="F:DNA-binding transcription factor activity"/>
    <property type="evidence" value="ECO:0007669"/>
    <property type="project" value="InterPro"/>
</dbReference>
<dbReference type="InterPro" id="IPR000847">
    <property type="entry name" value="LysR_HTH_N"/>
</dbReference>
<evidence type="ECO:0000259" key="5">
    <source>
        <dbReference type="PROSITE" id="PS50931"/>
    </source>
</evidence>
<dbReference type="EMBL" id="BSTJ01000018">
    <property type="protein sequence ID" value="GLY81364.1"/>
    <property type="molecule type" value="Genomic_DNA"/>
</dbReference>
<dbReference type="GO" id="GO:0032993">
    <property type="term" value="C:protein-DNA complex"/>
    <property type="evidence" value="ECO:0007669"/>
    <property type="project" value="TreeGrafter"/>
</dbReference>
<evidence type="ECO:0000313" key="6">
    <source>
        <dbReference type="EMBL" id="GLY81364.1"/>
    </source>
</evidence>
<dbReference type="Proteomes" id="UP001165135">
    <property type="component" value="Unassembled WGS sequence"/>
</dbReference>
<reference evidence="6" key="1">
    <citation type="submission" date="2023-03" db="EMBL/GenBank/DDBJ databases">
        <title>Actinoallomurus iriomotensis NBRC 103681.</title>
        <authorList>
            <person name="Ichikawa N."/>
            <person name="Sato H."/>
            <person name="Tonouchi N."/>
        </authorList>
    </citation>
    <scope>NUCLEOTIDE SEQUENCE</scope>
    <source>
        <strain evidence="6">NBRC 103681</strain>
    </source>
</reference>
<keyword evidence="3" id="KW-0238">DNA-binding</keyword>
<feature type="domain" description="HTH lysR-type" evidence="5">
    <location>
        <begin position="1"/>
        <end position="58"/>
    </location>
</feature>
<dbReference type="SUPFAM" id="SSF46785">
    <property type="entry name" value="Winged helix' DNA-binding domain"/>
    <property type="match status" value="1"/>
</dbReference>
<keyword evidence="4" id="KW-0804">Transcription</keyword>
<dbReference type="InterPro" id="IPR005119">
    <property type="entry name" value="LysR_subst-bd"/>
</dbReference>
<dbReference type="RefSeq" id="WP_285635726.1">
    <property type="nucleotide sequence ID" value="NZ_BSTJ01000018.1"/>
</dbReference>
<gene>
    <name evidence="6" type="ORF">Airi01_096310</name>
</gene>
<dbReference type="Pfam" id="PF03466">
    <property type="entry name" value="LysR_substrate"/>
    <property type="match status" value="1"/>
</dbReference>
<protein>
    <submittedName>
        <fullName evidence="6">LysR family transcriptional regulator</fullName>
    </submittedName>
</protein>
<dbReference type="Gene3D" id="3.40.190.10">
    <property type="entry name" value="Periplasmic binding protein-like II"/>
    <property type="match status" value="2"/>
</dbReference>
<dbReference type="PANTHER" id="PTHR30346">
    <property type="entry name" value="TRANSCRIPTIONAL DUAL REGULATOR HCAR-RELATED"/>
    <property type="match status" value="1"/>
</dbReference>
<dbReference type="Gene3D" id="1.10.10.10">
    <property type="entry name" value="Winged helix-like DNA-binding domain superfamily/Winged helix DNA-binding domain"/>
    <property type="match status" value="1"/>
</dbReference>
<evidence type="ECO:0000256" key="3">
    <source>
        <dbReference type="ARBA" id="ARBA00023125"/>
    </source>
</evidence>
<dbReference type="InterPro" id="IPR036388">
    <property type="entry name" value="WH-like_DNA-bd_sf"/>
</dbReference>
<dbReference type="GO" id="GO:0003677">
    <property type="term" value="F:DNA binding"/>
    <property type="evidence" value="ECO:0007669"/>
    <property type="project" value="UniProtKB-KW"/>
</dbReference>